<gene>
    <name evidence="2" type="ORF">FIBSPDRAFT_67677</name>
</gene>
<dbReference type="AlphaFoldDB" id="A0A166EVC5"/>
<reference evidence="2 3" key="1">
    <citation type="journal article" date="2016" name="Mol. Biol. Evol.">
        <title>Comparative Genomics of Early-Diverging Mushroom-Forming Fungi Provides Insights into the Origins of Lignocellulose Decay Capabilities.</title>
        <authorList>
            <person name="Nagy L.G."/>
            <person name="Riley R."/>
            <person name="Tritt A."/>
            <person name="Adam C."/>
            <person name="Daum C."/>
            <person name="Floudas D."/>
            <person name="Sun H."/>
            <person name="Yadav J.S."/>
            <person name="Pangilinan J."/>
            <person name="Larsson K.H."/>
            <person name="Matsuura K."/>
            <person name="Barry K."/>
            <person name="Labutti K."/>
            <person name="Kuo R."/>
            <person name="Ohm R.A."/>
            <person name="Bhattacharya S.S."/>
            <person name="Shirouzu T."/>
            <person name="Yoshinaga Y."/>
            <person name="Martin F.M."/>
            <person name="Grigoriev I.V."/>
            <person name="Hibbett D.S."/>
        </authorList>
    </citation>
    <scope>NUCLEOTIDE SEQUENCE [LARGE SCALE GENOMIC DNA]</scope>
    <source>
        <strain evidence="2 3">CBS 109695</strain>
    </source>
</reference>
<proteinExistence type="predicted"/>
<name>A0A166EVC5_9AGAM</name>
<feature type="region of interest" description="Disordered" evidence="1">
    <location>
        <begin position="29"/>
        <end position="51"/>
    </location>
</feature>
<evidence type="ECO:0000256" key="1">
    <source>
        <dbReference type="SAM" id="MobiDB-lite"/>
    </source>
</evidence>
<evidence type="ECO:0000313" key="2">
    <source>
        <dbReference type="EMBL" id="KZP16146.1"/>
    </source>
</evidence>
<dbReference type="Proteomes" id="UP000076532">
    <property type="component" value="Unassembled WGS sequence"/>
</dbReference>
<dbReference type="EMBL" id="KV417597">
    <property type="protein sequence ID" value="KZP16146.1"/>
    <property type="molecule type" value="Genomic_DNA"/>
</dbReference>
<evidence type="ECO:0000313" key="3">
    <source>
        <dbReference type="Proteomes" id="UP000076532"/>
    </source>
</evidence>
<accession>A0A166EVC5</accession>
<organism evidence="2 3">
    <name type="scientific">Athelia psychrophila</name>
    <dbReference type="NCBI Taxonomy" id="1759441"/>
    <lineage>
        <taxon>Eukaryota</taxon>
        <taxon>Fungi</taxon>
        <taxon>Dikarya</taxon>
        <taxon>Basidiomycota</taxon>
        <taxon>Agaricomycotina</taxon>
        <taxon>Agaricomycetes</taxon>
        <taxon>Agaricomycetidae</taxon>
        <taxon>Atheliales</taxon>
        <taxon>Atheliaceae</taxon>
        <taxon>Athelia</taxon>
    </lineage>
</organism>
<keyword evidence="3" id="KW-1185">Reference proteome</keyword>
<protein>
    <submittedName>
        <fullName evidence="2">Uncharacterized protein</fullName>
    </submittedName>
</protein>
<sequence length="224" mass="24079">MFARCQGAGMTSECGRWCLGSDTSQKSAETHTSTHECTNSKGQGVKPRGCTTSARLSIPDPEAERWNAWTSDPRIYRSCAIRTAFESSGTCSARLEPRSRRGGLRIDAAAGDGQGPRSVRWSIGCYPQIGRRWSQSHGRAQAERSIQLNHTSVAMGVRPGCGLWVAGCGLRVAGCGLRVAGCGLRTVRLGCACSERWLGDGYECSWRGILPLATDMTAGDGYEI</sequence>